<evidence type="ECO:0000313" key="3">
    <source>
        <dbReference type="Proteomes" id="UP000638188"/>
    </source>
</evidence>
<accession>A0ABQ1PT77</accession>
<gene>
    <name evidence="2" type="ORF">GCM10007418_22810</name>
</gene>
<dbReference type="EMBL" id="BMFF01000004">
    <property type="protein sequence ID" value="GGD03087.1"/>
    <property type="molecule type" value="Genomic_DNA"/>
</dbReference>
<feature type="region of interest" description="Disordered" evidence="1">
    <location>
        <begin position="60"/>
        <end position="86"/>
    </location>
</feature>
<comment type="caution">
    <text evidence="2">The sequence shown here is derived from an EMBL/GenBank/DDBJ whole genome shotgun (WGS) entry which is preliminary data.</text>
</comment>
<keyword evidence="3" id="KW-1185">Reference proteome</keyword>
<organism evidence="2 3">
    <name type="scientific">Halopseudomonas salina</name>
    <dbReference type="NCBI Taxonomy" id="1323744"/>
    <lineage>
        <taxon>Bacteria</taxon>
        <taxon>Pseudomonadati</taxon>
        <taxon>Pseudomonadota</taxon>
        <taxon>Gammaproteobacteria</taxon>
        <taxon>Pseudomonadales</taxon>
        <taxon>Pseudomonadaceae</taxon>
        <taxon>Halopseudomonas</taxon>
    </lineage>
</organism>
<evidence type="ECO:0000313" key="2">
    <source>
        <dbReference type="EMBL" id="GGD03087.1"/>
    </source>
</evidence>
<name>A0ABQ1PT77_9GAMM</name>
<proteinExistence type="predicted"/>
<evidence type="ECO:0000256" key="1">
    <source>
        <dbReference type="SAM" id="MobiDB-lite"/>
    </source>
</evidence>
<feature type="compositionally biased region" description="Low complexity" evidence="1">
    <location>
        <begin position="75"/>
        <end position="86"/>
    </location>
</feature>
<reference evidence="3" key="1">
    <citation type="journal article" date="2019" name="Int. J. Syst. Evol. Microbiol.">
        <title>The Global Catalogue of Microorganisms (GCM) 10K type strain sequencing project: providing services to taxonomists for standard genome sequencing and annotation.</title>
        <authorList>
            <consortium name="The Broad Institute Genomics Platform"/>
            <consortium name="The Broad Institute Genome Sequencing Center for Infectious Disease"/>
            <person name="Wu L."/>
            <person name="Ma J."/>
        </authorList>
    </citation>
    <scope>NUCLEOTIDE SEQUENCE [LARGE SCALE GENOMIC DNA]</scope>
    <source>
        <strain evidence="3">CGMCC 1.12482</strain>
    </source>
</reference>
<protein>
    <submittedName>
        <fullName evidence="2">Uncharacterized protein</fullName>
    </submittedName>
</protein>
<dbReference type="Proteomes" id="UP000638188">
    <property type="component" value="Unassembled WGS sequence"/>
</dbReference>
<sequence length="86" mass="9638">MEDPIEQRLRELMQGNQAEDCESVDDARMERVLHRVHVRSGVFDLLGLFANWGWVISEGGSRGLRHARPARRGTSASSDSSNNQST</sequence>